<dbReference type="EMBL" id="SRPY01000860">
    <property type="protein sequence ID" value="KAG5916820.1"/>
    <property type="molecule type" value="Genomic_DNA"/>
</dbReference>
<dbReference type="SUPFAM" id="SSF53254">
    <property type="entry name" value="Phosphoglycerate mutase-like"/>
    <property type="match status" value="1"/>
</dbReference>
<dbReference type="GO" id="GO:0003993">
    <property type="term" value="F:acid phosphatase activity"/>
    <property type="evidence" value="ECO:0007669"/>
    <property type="project" value="TreeGrafter"/>
</dbReference>
<proteinExistence type="predicted"/>
<feature type="disulfide bond" evidence="3">
    <location>
        <begin position="353"/>
        <end position="361"/>
    </location>
</feature>
<evidence type="ECO:0000313" key="4">
    <source>
        <dbReference type="EMBL" id="KAG5916820.1"/>
    </source>
</evidence>
<dbReference type="CDD" id="cd07061">
    <property type="entry name" value="HP_HAP_like"/>
    <property type="match status" value="1"/>
</dbReference>
<dbReference type="GO" id="GO:0009277">
    <property type="term" value="C:fungal-type cell wall"/>
    <property type="evidence" value="ECO:0007669"/>
    <property type="project" value="TreeGrafter"/>
</dbReference>
<keyword evidence="2" id="KW-0325">Glycoprotein</keyword>
<sequence>MVQIRSSNSTLSGPLSFLHGWKAPLSHPDIQIGQLSPTGYKELYDLGFTLRARYPKLYREGQDFYVWANNYTRVLQSAQAFVRGYIGANSSLQGHIVSVNGRGMPAHLGDTLAPSDMCPSFRDDSDHQQHVWRSQWLPGFIRRRSKFISGTLELDDAQWADFPYLCGFESQITGFLSPFCNTLTDTELAQYEYLQDLRYYYGLGPAAHVSSKMMVPFLRATMDLFRHGPGIRGRNLVDGTHFRVPDLLTSFLNDGQLNQLVVASGIFDDESRLPLDHMRSDRLWRSSHISPMRGTIAFERLRCTVPVPRAEAAHAVIVARDQVQPDAAAAALHTNGTFVRILLNNAIYPVPGCQDGPGRSCSLDEYMAYLSRKLHQNGSFADICNATDPATPKVALGASFFTNLAQAHVQVLKA</sequence>
<protein>
    <submittedName>
        <fullName evidence="4">Uncharacterized protein</fullName>
    </submittedName>
</protein>
<dbReference type="AlphaFoldDB" id="A0A8K0J3T7"/>
<dbReference type="Gene3D" id="3.40.50.1240">
    <property type="entry name" value="Phosphoglycerate mutase-like"/>
    <property type="match status" value="1"/>
</dbReference>
<dbReference type="PANTHER" id="PTHR20963:SF23">
    <property type="entry name" value="3-PHYTASE"/>
    <property type="match status" value="1"/>
</dbReference>
<dbReference type="InterPro" id="IPR029033">
    <property type="entry name" value="His_PPase_superfam"/>
</dbReference>
<keyword evidence="1" id="KW-0378">Hydrolase</keyword>
<evidence type="ECO:0000256" key="2">
    <source>
        <dbReference type="ARBA" id="ARBA00023180"/>
    </source>
</evidence>
<gene>
    <name evidence="4" type="ORF">E4U42_007505</name>
</gene>
<feature type="disulfide bond" evidence="3">
    <location>
        <begin position="166"/>
        <end position="180"/>
    </location>
</feature>
<dbReference type="Proteomes" id="UP000811619">
    <property type="component" value="Unassembled WGS sequence"/>
</dbReference>
<dbReference type="InterPro" id="IPR016274">
    <property type="entry name" value="Histidine_acid_Pase_euk"/>
</dbReference>
<keyword evidence="3" id="KW-1015">Disulfide bond</keyword>
<evidence type="ECO:0000256" key="3">
    <source>
        <dbReference type="PIRSR" id="PIRSR000894-2"/>
    </source>
</evidence>
<dbReference type="Pfam" id="PF00328">
    <property type="entry name" value="His_Phos_2"/>
    <property type="match status" value="1"/>
</dbReference>
<reference evidence="4" key="1">
    <citation type="journal article" date="2020" name="bioRxiv">
        <title>Whole genome comparisons of ergot fungi reveals the divergence and evolution of species within the genus Claviceps are the result of varying mechanisms driving genome evolution and host range expansion.</title>
        <authorList>
            <person name="Wyka S.A."/>
            <person name="Mondo S.J."/>
            <person name="Liu M."/>
            <person name="Dettman J."/>
            <person name="Nalam V."/>
            <person name="Broders K.D."/>
        </authorList>
    </citation>
    <scope>NUCLEOTIDE SEQUENCE</scope>
    <source>
        <strain evidence="4">CCC 489</strain>
    </source>
</reference>
<accession>A0A8K0J3T7</accession>
<name>A0A8K0J3T7_9HYPO</name>
<evidence type="ECO:0000313" key="5">
    <source>
        <dbReference type="Proteomes" id="UP000811619"/>
    </source>
</evidence>
<keyword evidence="5" id="KW-1185">Reference proteome</keyword>
<evidence type="ECO:0000256" key="1">
    <source>
        <dbReference type="ARBA" id="ARBA00022801"/>
    </source>
</evidence>
<dbReference type="InterPro" id="IPR000560">
    <property type="entry name" value="His_Pase_clade-2"/>
</dbReference>
<dbReference type="PANTHER" id="PTHR20963">
    <property type="entry name" value="MULTIPLE INOSITOL POLYPHOSPHATE PHOSPHATASE-RELATED"/>
    <property type="match status" value="1"/>
</dbReference>
<organism evidence="4 5">
    <name type="scientific">Claviceps africana</name>
    <dbReference type="NCBI Taxonomy" id="83212"/>
    <lineage>
        <taxon>Eukaryota</taxon>
        <taxon>Fungi</taxon>
        <taxon>Dikarya</taxon>
        <taxon>Ascomycota</taxon>
        <taxon>Pezizomycotina</taxon>
        <taxon>Sordariomycetes</taxon>
        <taxon>Hypocreomycetidae</taxon>
        <taxon>Hypocreales</taxon>
        <taxon>Clavicipitaceae</taxon>
        <taxon>Claviceps</taxon>
    </lineage>
</organism>
<dbReference type="OrthoDB" id="6509975at2759"/>
<dbReference type="PIRSF" id="PIRSF000894">
    <property type="entry name" value="Acid_phosphatase"/>
    <property type="match status" value="1"/>
</dbReference>
<comment type="caution">
    <text evidence="4">The sequence shown here is derived from an EMBL/GenBank/DDBJ whole genome shotgun (WGS) entry which is preliminary data.</text>
</comment>